<gene>
    <name evidence="2" type="ORF">GCM10011529_10210</name>
</gene>
<accession>A0A916ZPZ1</accession>
<keyword evidence="1" id="KW-0472">Membrane</keyword>
<evidence type="ECO:0000313" key="3">
    <source>
        <dbReference type="Proteomes" id="UP000635071"/>
    </source>
</evidence>
<dbReference type="EMBL" id="BMJM01000003">
    <property type="protein sequence ID" value="GGE05775.1"/>
    <property type="molecule type" value="Genomic_DNA"/>
</dbReference>
<name>A0A916ZPZ1_9SPHN</name>
<comment type="caution">
    <text evidence="2">The sequence shown here is derived from an EMBL/GenBank/DDBJ whole genome shotgun (WGS) entry which is preliminary data.</text>
</comment>
<reference evidence="2" key="2">
    <citation type="submission" date="2020-09" db="EMBL/GenBank/DDBJ databases">
        <authorList>
            <person name="Sun Q."/>
            <person name="Zhou Y."/>
        </authorList>
    </citation>
    <scope>NUCLEOTIDE SEQUENCE</scope>
    <source>
        <strain evidence="2">CGMCC 1.15519</strain>
    </source>
</reference>
<proteinExistence type="predicted"/>
<dbReference type="AlphaFoldDB" id="A0A916ZPZ1"/>
<reference evidence="2" key="1">
    <citation type="journal article" date="2014" name="Int. J. Syst. Evol. Microbiol.">
        <title>Complete genome sequence of Corynebacterium casei LMG S-19264T (=DSM 44701T), isolated from a smear-ripened cheese.</title>
        <authorList>
            <consortium name="US DOE Joint Genome Institute (JGI-PGF)"/>
            <person name="Walter F."/>
            <person name="Albersmeier A."/>
            <person name="Kalinowski J."/>
            <person name="Ruckert C."/>
        </authorList>
    </citation>
    <scope>NUCLEOTIDE SEQUENCE</scope>
    <source>
        <strain evidence="2">CGMCC 1.15519</strain>
    </source>
</reference>
<sequence>MTMPETGALGFGLVIGWFLYFVNRYRKSEASFTDITTILGAVGGAAVTSLFGAASERLFGAYGLGLAIGFFSYFPVLVVLVGLSKNFGADYFLDGRRKSLGVGETIPGESAQPTYSFDEPPPAASIVSAAVTAGIAAGSAAREIK</sequence>
<feature type="transmembrane region" description="Helical" evidence="1">
    <location>
        <begin position="6"/>
        <end position="23"/>
    </location>
</feature>
<keyword evidence="1" id="KW-0812">Transmembrane</keyword>
<feature type="transmembrane region" description="Helical" evidence="1">
    <location>
        <begin position="60"/>
        <end position="83"/>
    </location>
</feature>
<evidence type="ECO:0000256" key="1">
    <source>
        <dbReference type="SAM" id="Phobius"/>
    </source>
</evidence>
<feature type="transmembrane region" description="Helical" evidence="1">
    <location>
        <begin position="35"/>
        <end position="54"/>
    </location>
</feature>
<keyword evidence="1" id="KW-1133">Transmembrane helix</keyword>
<protein>
    <submittedName>
        <fullName evidence="2">Uncharacterized protein</fullName>
    </submittedName>
</protein>
<dbReference type="RefSeq" id="WP_188761861.1">
    <property type="nucleotide sequence ID" value="NZ_BMJM01000003.1"/>
</dbReference>
<keyword evidence="3" id="KW-1185">Reference proteome</keyword>
<organism evidence="2 3">
    <name type="scientific">Sandarakinorhabdus glacialis</name>
    <dbReference type="NCBI Taxonomy" id="1614636"/>
    <lineage>
        <taxon>Bacteria</taxon>
        <taxon>Pseudomonadati</taxon>
        <taxon>Pseudomonadota</taxon>
        <taxon>Alphaproteobacteria</taxon>
        <taxon>Sphingomonadales</taxon>
        <taxon>Sphingosinicellaceae</taxon>
        <taxon>Sandarakinorhabdus</taxon>
    </lineage>
</organism>
<dbReference type="Proteomes" id="UP000635071">
    <property type="component" value="Unassembled WGS sequence"/>
</dbReference>
<evidence type="ECO:0000313" key="2">
    <source>
        <dbReference type="EMBL" id="GGE05775.1"/>
    </source>
</evidence>